<dbReference type="SUPFAM" id="SSF63999">
    <property type="entry name" value="Thiamin pyrophosphokinase, catalytic domain"/>
    <property type="match status" value="1"/>
</dbReference>
<dbReference type="Pfam" id="PF04265">
    <property type="entry name" value="TPK_B1_binding"/>
    <property type="match status" value="1"/>
</dbReference>
<dbReference type="PIRSF" id="PIRSF031057">
    <property type="entry name" value="Thiamin_pyrophosphokinase"/>
    <property type="match status" value="1"/>
</dbReference>
<evidence type="ECO:0000256" key="2">
    <source>
        <dbReference type="ARBA" id="ARBA00006785"/>
    </source>
</evidence>
<evidence type="ECO:0000259" key="8">
    <source>
        <dbReference type="SMART" id="SM00983"/>
    </source>
</evidence>
<dbReference type="InterPro" id="IPR036759">
    <property type="entry name" value="TPK_catalytic_sf"/>
</dbReference>
<dbReference type="GO" id="GO:0016301">
    <property type="term" value="F:kinase activity"/>
    <property type="evidence" value="ECO:0007669"/>
    <property type="project" value="UniProtKB-UniRule"/>
</dbReference>
<dbReference type="EMBL" id="JANBUM010000153">
    <property type="protein sequence ID" value="KAJ2783150.1"/>
    <property type="molecule type" value="Genomic_DNA"/>
</dbReference>
<dbReference type="AlphaFoldDB" id="A0A9W8HDN9"/>
<dbReference type="Gene3D" id="3.40.50.10240">
    <property type="entry name" value="Thiamin pyrophosphokinase, catalytic domain"/>
    <property type="match status" value="1"/>
</dbReference>
<keyword evidence="4 7" id="KW-0547">Nucleotide-binding</keyword>
<keyword evidence="3 7" id="KW-0808">Transferase</keyword>
<dbReference type="GO" id="GO:0030975">
    <property type="term" value="F:thiamine binding"/>
    <property type="evidence" value="ECO:0007669"/>
    <property type="project" value="UniProtKB-UniRule"/>
</dbReference>
<dbReference type="InterPro" id="IPR006282">
    <property type="entry name" value="Thi_PPkinase"/>
</dbReference>
<dbReference type="GO" id="GO:0005524">
    <property type="term" value="F:ATP binding"/>
    <property type="evidence" value="ECO:0007669"/>
    <property type="project" value="UniProtKB-UniRule"/>
</dbReference>
<keyword evidence="10" id="KW-1185">Reference proteome</keyword>
<proteinExistence type="inferred from homology"/>
<evidence type="ECO:0000256" key="7">
    <source>
        <dbReference type="PIRNR" id="PIRNR031057"/>
    </source>
</evidence>
<dbReference type="InterPro" id="IPR007371">
    <property type="entry name" value="TPK_catalytic"/>
</dbReference>
<dbReference type="InterPro" id="IPR036371">
    <property type="entry name" value="TPK_B1-bd_sf"/>
</dbReference>
<comment type="caution">
    <text evidence="9">The sequence shown here is derived from an EMBL/GenBank/DDBJ whole genome shotgun (WGS) entry which is preliminary data.</text>
</comment>
<comment type="similarity">
    <text evidence="2 7">Belongs to the thiamine pyrophosphokinase family.</text>
</comment>
<dbReference type="PANTHER" id="PTHR13622:SF8">
    <property type="entry name" value="THIAMIN PYROPHOSPHOKINASE 1"/>
    <property type="match status" value="1"/>
</dbReference>
<name>A0A9W8HDN9_9FUNG</name>
<feature type="domain" description="Thiamin pyrophosphokinase thiamin-binding" evidence="8">
    <location>
        <begin position="178"/>
        <end position="234"/>
    </location>
</feature>
<comment type="pathway">
    <text evidence="1 7">Cofactor biosynthesis; thiamine diphosphate biosynthesis; thiamine diphosphate from thiamine: step 1/1.</text>
</comment>
<accession>A0A9W8HDN9</accession>
<evidence type="ECO:0000313" key="10">
    <source>
        <dbReference type="Proteomes" id="UP001140172"/>
    </source>
</evidence>
<evidence type="ECO:0000313" key="9">
    <source>
        <dbReference type="EMBL" id="KAJ2783150.1"/>
    </source>
</evidence>
<gene>
    <name evidence="9" type="primary">THI80</name>
    <name evidence="9" type="ORF">GGI15_002695</name>
</gene>
<dbReference type="Pfam" id="PF04263">
    <property type="entry name" value="TPK_catalytic"/>
    <property type="match status" value="1"/>
</dbReference>
<evidence type="ECO:0000256" key="4">
    <source>
        <dbReference type="ARBA" id="ARBA00022741"/>
    </source>
</evidence>
<dbReference type="OrthoDB" id="25149at2759"/>
<evidence type="ECO:0000256" key="3">
    <source>
        <dbReference type="ARBA" id="ARBA00022679"/>
    </source>
</evidence>
<evidence type="ECO:0000256" key="5">
    <source>
        <dbReference type="ARBA" id="ARBA00022777"/>
    </source>
</evidence>
<organism evidence="9 10">
    <name type="scientific">Coemansia interrupta</name>
    <dbReference type="NCBI Taxonomy" id="1126814"/>
    <lineage>
        <taxon>Eukaryota</taxon>
        <taxon>Fungi</taxon>
        <taxon>Fungi incertae sedis</taxon>
        <taxon>Zoopagomycota</taxon>
        <taxon>Kickxellomycotina</taxon>
        <taxon>Kickxellomycetes</taxon>
        <taxon>Kickxellales</taxon>
        <taxon>Kickxellaceae</taxon>
        <taxon>Coemansia</taxon>
    </lineage>
</organism>
<dbReference type="GO" id="GO:0004788">
    <property type="term" value="F:thiamine diphosphokinase activity"/>
    <property type="evidence" value="ECO:0007669"/>
    <property type="project" value="UniProtKB-UniRule"/>
</dbReference>
<keyword evidence="5 7" id="KW-0418">Kinase</keyword>
<dbReference type="InterPro" id="IPR007373">
    <property type="entry name" value="Thiamin_PyroPKinase_B1-bd"/>
</dbReference>
<evidence type="ECO:0000256" key="1">
    <source>
        <dbReference type="ARBA" id="ARBA00005078"/>
    </source>
</evidence>
<dbReference type="PANTHER" id="PTHR13622">
    <property type="entry name" value="THIAMIN PYROPHOSPHOKINASE"/>
    <property type="match status" value="1"/>
</dbReference>
<sequence length="242" mass="26397">MVLRHPGSSALYASPGDAPLAVLVLNQPIPHARTLFAPLWRRAAHRLCIDGGANHLHALTPAPTPHPTAIVGDLDSLTPSVRHHYEHHGIPVHRYADQDSTDFMKGLRYLDEHLGGVSSTVVVFGGLSGRLDHVMHTLKVLLNEHTARARSILVVSEDNLTFVLPEGESRVCVQREAGRDGPTCGLLPLAGDVVLWTEGLRWNLHGQLSSFTGLMSTSNVVDADEVLVRASRPVIWTCEFHP</sequence>
<dbReference type="CDD" id="cd07995">
    <property type="entry name" value="TPK"/>
    <property type="match status" value="1"/>
</dbReference>
<keyword evidence="6 7" id="KW-0067">ATP-binding</keyword>
<reference evidence="9" key="1">
    <citation type="submission" date="2022-07" db="EMBL/GenBank/DDBJ databases">
        <title>Phylogenomic reconstructions and comparative analyses of Kickxellomycotina fungi.</title>
        <authorList>
            <person name="Reynolds N.K."/>
            <person name="Stajich J.E."/>
            <person name="Barry K."/>
            <person name="Grigoriev I.V."/>
            <person name="Crous P."/>
            <person name="Smith M.E."/>
        </authorList>
    </citation>
    <scope>NUCLEOTIDE SEQUENCE</scope>
    <source>
        <strain evidence="9">BCRC 34489</strain>
    </source>
</reference>
<protein>
    <recommendedName>
        <fullName evidence="7">Thiamine pyrophosphokinase</fullName>
        <ecNumber evidence="7">2.7.6.2</ecNumber>
    </recommendedName>
</protein>
<evidence type="ECO:0000256" key="6">
    <source>
        <dbReference type="ARBA" id="ARBA00022840"/>
    </source>
</evidence>
<dbReference type="Proteomes" id="UP001140172">
    <property type="component" value="Unassembled WGS sequence"/>
</dbReference>
<dbReference type="SUPFAM" id="SSF63862">
    <property type="entry name" value="Thiamin pyrophosphokinase, substrate-binding domain"/>
    <property type="match status" value="1"/>
</dbReference>
<dbReference type="GO" id="GO:0009229">
    <property type="term" value="P:thiamine diphosphate biosynthetic process"/>
    <property type="evidence" value="ECO:0007669"/>
    <property type="project" value="UniProtKB-UniRule"/>
</dbReference>
<dbReference type="EC" id="2.7.6.2" evidence="7"/>
<dbReference type="SMART" id="SM00983">
    <property type="entry name" value="TPK_B1_binding"/>
    <property type="match status" value="1"/>
</dbReference>
<dbReference type="GO" id="GO:0006772">
    <property type="term" value="P:thiamine metabolic process"/>
    <property type="evidence" value="ECO:0007669"/>
    <property type="project" value="InterPro"/>
</dbReference>
<dbReference type="NCBIfam" id="TIGR01378">
    <property type="entry name" value="thi_PPkinase"/>
    <property type="match status" value="1"/>
</dbReference>
<comment type="catalytic activity">
    <reaction evidence="7">
        <text>thiamine + ATP = thiamine diphosphate + AMP + H(+)</text>
        <dbReference type="Rhea" id="RHEA:11576"/>
        <dbReference type="ChEBI" id="CHEBI:15378"/>
        <dbReference type="ChEBI" id="CHEBI:18385"/>
        <dbReference type="ChEBI" id="CHEBI:30616"/>
        <dbReference type="ChEBI" id="CHEBI:58937"/>
        <dbReference type="ChEBI" id="CHEBI:456215"/>
    </reaction>
</comment>
<dbReference type="InterPro" id="IPR016966">
    <property type="entry name" value="Thiamin_pyrophosphokinase_euk"/>
</dbReference>